<evidence type="ECO:0000256" key="2">
    <source>
        <dbReference type="ARBA" id="ARBA00022475"/>
    </source>
</evidence>
<feature type="transmembrane region" description="Helical" evidence="6">
    <location>
        <begin position="739"/>
        <end position="759"/>
    </location>
</feature>
<evidence type="ECO:0000256" key="3">
    <source>
        <dbReference type="ARBA" id="ARBA00022692"/>
    </source>
</evidence>
<dbReference type="KEGG" id="mcos:GM418_13535"/>
<feature type="transmembrane region" description="Helical" evidence="6">
    <location>
        <begin position="657"/>
        <end position="679"/>
    </location>
</feature>
<feature type="domain" description="ABC3 transporter permease C-terminal" evidence="7">
    <location>
        <begin position="290"/>
        <end position="406"/>
    </location>
</feature>
<accession>A0A6I6JTS4</accession>
<dbReference type="AlphaFoldDB" id="A0A6I6JTS4"/>
<keyword evidence="4 6" id="KW-1133">Transmembrane helix</keyword>
<dbReference type="InterPro" id="IPR050250">
    <property type="entry name" value="Macrolide_Exporter_MacB"/>
</dbReference>
<evidence type="ECO:0000256" key="6">
    <source>
        <dbReference type="SAM" id="Phobius"/>
    </source>
</evidence>
<feature type="transmembrane region" description="Helical" evidence="6">
    <location>
        <begin position="380"/>
        <end position="400"/>
    </location>
</feature>
<feature type="domain" description="ABC3 transporter permease C-terminal" evidence="7">
    <location>
        <begin position="656"/>
        <end position="769"/>
    </location>
</feature>
<dbReference type="PANTHER" id="PTHR30572">
    <property type="entry name" value="MEMBRANE COMPONENT OF TRANSPORTER-RELATED"/>
    <property type="match status" value="1"/>
</dbReference>
<evidence type="ECO:0000313" key="9">
    <source>
        <dbReference type="EMBL" id="QGY44649.1"/>
    </source>
</evidence>
<dbReference type="Pfam" id="PF12704">
    <property type="entry name" value="MacB_PCD"/>
    <property type="match status" value="1"/>
</dbReference>
<keyword evidence="3 6" id="KW-0812">Transmembrane</keyword>
<dbReference type="InterPro" id="IPR003838">
    <property type="entry name" value="ABC3_permease_C"/>
</dbReference>
<dbReference type="Proteomes" id="UP000428260">
    <property type="component" value="Chromosome"/>
</dbReference>
<dbReference type="InterPro" id="IPR025857">
    <property type="entry name" value="MacB_PCD"/>
</dbReference>
<feature type="domain" description="MacB-like periplasmic core" evidence="8">
    <location>
        <begin position="20"/>
        <end position="241"/>
    </location>
</feature>
<feature type="transmembrane region" description="Helical" evidence="6">
    <location>
        <begin position="284"/>
        <end position="306"/>
    </location>
</feature>
<gene>
    <name evidence="9" type="ORF">GM418_13535</name>
</gene>
<evidence type="ECO:0000313" key="10">
    <source>
        <dbReference type="Proteomes" id="UP000428260"/>
    </source>
</evidence>
<keyword evidence="5 6" id="KW-0472">Membrane</keyword>
<evidence type="ECO:0000256" key="4">
    <source>
        <dbReference type="ARBA" id="ARBA00022989"/>
    </source>
</evidence>
<feature type="transmembrane region" description="Helical" evidence="6">
    <location>
        <begin position="421"/>
        <end position="445"/>
    </location>
</feature>
<dbReference type="PANTHER" id="PTHR30572:SF18">
    <property type="entry name" value="ABC-TYPE MACROLIDE FAMILY EXPORT SYSTEM PERMEASE COMPONENT 2"/>
    <property type="match status" value="1"/>
</dbReference>
<reference evidence="9 10" key="1">
    <citation type="submission" date="2019-11" db="EMBL/GenBank/DDBJ databases">
        <authorList>
            <person name="Zheng R.K."/>
            <person name="Sun C.M."/>
        </authorList>
    </citation>
    <scope>NUCLEOTIDE SEQUENCE [LARGE SCALE GENOMIC DNA]</scope>
    <source>
        <strain evidence="9 10">WC007</strain>
    </source>
</reference>
<evidence type="ECO:0000256" key="5">
    <source>
        <dbReference type="ARBA" id="ARBA00023136"/>
    </source>
</evidence>
<dbReference type="Pfam" id="PF02687">
    <property type="entry name" value="FtsX"/>
    <property type="match status" value="2"/>
</dbReference>
<feature type="transmembrane region" description="Helical" evidence="6">
    <location>
        <begin position="700"/>
        <end position="719"/>
    </location>
</feature>
<keyword evidence="2" id="KW-1003">Cell membrane</keyword>
<dbReference type="EMBL" id="CP046401">
    <property type="protein sequence ID" value="QGY44649.1"/>
    <property type="molecule type" value="Genomic_DNA"/>
</dbReference>
<dbReference type="RefSeq" id="WP_158867160.1">
    <property type="nucleotide sequence ID" value="NZ_CP046401.1"/>
</dbReference>
<organism evidence="9 10">
    <name type="scientific">Maribellus comscasis</name>
    <dbReference type="NCBI Taxonomy" id="2681766"/>
    <lineage>
        <taxon>Bacteria</taxon>
        <taxon>Pseudomonadati</taxon>
        <taxon>Bacteroidota</taxon>
        <taxon>Bacteroidia</taxon>
        <taxon>Marinilabiliales</taxon>
        <taxon>Prolixibacteraceae</taxon>
        <taxon>Maribellus</taxon>
    </lineage>
</organism>
<name>A0A6I6JTS4_9BACT</name>
<keyword evidence="10" id="KW-1185">Reference proteome</keyword>
<evidence type="ECO:0000259" key="8">
    <source>
        <dbReference type="Pfam" id="PF12704"/>
    </source>
</evidence>
<comment type="subcellular location">
    <subcellularLocation>
        <location evidence="1">Cell membrane</location>
        <topology evidence="1">Multi-pass membrane protein</topology>
    </subcellularLocation>
</comment>
<proteinExistence type="predicted"/>
<evidence type="ECO:0000259" key="7">
    <source>
        <dbReference type="Pfam" id="PF02687"/>
    </source>
</evidence>
<protein>
    <submittedName>
        <fullName evidence="9">FtsX-like permease family protein</fullName>
    </submittedName>
</protein>
<feature type="transmembrane region" description="Helical" evidence="6">
    <location>
        <begin position="340"/>
        <end position="360"/>
    </location>
</feature>
<feature type="transmembrane region" description="Helical" evidence="6">
    <location>
        <begin position="21"/>
        <end position="42"/>
    </location>
</feature>
<evidence type="ECO:0000256" key="1">
    <source>
        <dbReference type="ARBA" id="ARBA00004651"/>
    </source>
</evidence>
<sequence length="776" mass="88707">MILHYLNTAIRSLQRNKFYSALSIGGFAVGFAVCIIIGLYAYSEFTTDTAFKDHERIFRLVDLDSKFFNEKTTAFDYNLRNTLKDNYSEIENVAPYNFSSGNNFLLLTENKSFKYDYSMKTTDEMFDLLSLKILEKSRNNDLLDKNSVVLTQSMANKMFEGENVLGKRIVLDDMQGTELFVSAIVEDLPQNTSFPDISIFLNIERGMQWSQMKRDGYSIKAVNYYVKLTDHINPIDFNEKLNSSLKNLQKIHEQVGLQPISDIYLHSTDILDRAHYTRKGNTKLIFLLASIAGLILVLSVINYINYSITQHQTQIKSIGIRKTNGAALSNIFKYFLSESFIGVFVAIALALLLSFLFLPFANQLLESTIRIESLFSPTPLLLVILISSSIIFINSLLPQWRLIKFNLIKYLKGGYVKHGGGVATNVLSVFQFTVAVALIICLFFINKQLHFAKHADLGFQKENIIYLKLNGNLKLANTLKSEMEKLPFVQSSSISQGIPGIINATTPDGYLIYADNDFIKTYDIEMLRNWEIGKGKTDKICIVNETALKKNQWEESENPKYDNRFTIVGLMKDFKFMSFREAITPVIIAIDQQYINNFPNYSIRLSEGNLSSQLSELEKVWKSVVPEEYPMEFEFIDDRLSVMYAKDEQLGKAISSFSIVAFILVMLGILGQVFQICINKTQEIGIRKVNGATLLDIFKIINYRFVIWVFAAFIIASPIAYKLMQKWLESFAYKTNLDWWIFALTGFGTFAFVITIVTLQSWNTATKNPVETLRYE</sequence>
<dbReference type="GO" id="GO:0005886">
    <property type="term" value="C:plasma membrane"/>
    <property type="evidence" value="ECO:0007669"/>
    <property type="project" value="UniProtKB-SubCell"/>
</dbReference>
<dbReference type="GO" id="GO:0022857">
    <property type="term" value="F:transmembrane transporter activity"/>
    <property type="evidence" value="ECO:0007669"/>
    <property type="project" value="TreeGrafter"/>
</dbReference>